<name>A0A1M6PG19_9BACT</name>
<dbReference type="STRING" id="633813.SAMN04488087_0170"/>
<dbReference type="SUPFAM" id="SSF52833">
    <property type="entry name" value="Thioredoxin-like"/>
    <property type="match status" value="1"/>
</dbReference>
<dbReference type="Proteomes" id="UP000185812">
    <property type="component" value="Unassembled WGS sequence"/>
</dbReference>
<dbReference type="InterPro" id="IPR012336">
    <property type="entry name" value="Thioredoxin-like_fold"/>
</dbReference>
<dbReference type="PROSITE" id="PS51257">
    <property type="entry name" value="PROKAR_LIPOPROTEIN"/>
    <property type="match status" value="1"/>
</dbReference>
<dbReference type="EMBL" id="FRAU01000001">
    <property type="protein sequence ID" value="SHK06896.1"/>
    <property type="molecule type" value="Genomic_DNA"/>
</dbReference>
<keyword evidence="1" id="KW-0472">Membrane</keyword>
<dbReference type="Gene3D" id="3.40.30.10">
    <property type="entry name" value="Glutaredoxin"/>
    <property type="match status" value="1"/>
</dbReference>
<proteinExistence type="predicted"/>
<dbReference type="RefSeq" id="WP_072713991.1">
    <property type="nucleotide sequence ID" value="NZ_FRAU01000001.1"/>
</dbReference>
<reference evidence="4" key="1">
    <citation type="submission" date="2016-11" db="EMBL/GenBank/DDBJ databases">
        <authorList>
            <person name="Varghese N."/>
            <person name="Submissions S."/>
        </authorList>
    </citation>
    <scope>NUCLEOTIDE SEQUENCE [LARGE SCALE GENOMIC DNA]</scope>
    <source>
        <strain evidence="4">DSM 22212</strain>
    </source>
</reference>
<keyword evidence="3" id="KW-0413">Isomerase</keyword>
<accession>A0A1M6PG19</accession>
<evidence type="ECO:0000313" key="4">
    <source>
        <dbReference type="Proteomes" id="UP000185812"/>
    </source>
</evidence>
<evidence type="ECO:0000256" key="1">
    <source>
        <dbReference type="SAM" id="Phobius"/>
    </source>
</evidence>
<dbReference type="InterPro" id="IPR013766">
    <property type="entry name" value="Thioredoxin_domain"/>
</dbReference>
<evidence type="ECO:0000259" key="2">
    <source>
        <dbReference type="PROSITE" id="PS51352"/>
    </source>
</evidence>
<keyword evidence="1" id="KW-1133">Transmembrane helix</keyword>
<protein>
    <submittedName>
        <fullName evidence="3">Protein-disulfide isomerase</fullName>
    </submittedName>
</protein>
<organism evidence="3 4">
    <name type="scientific">Rhodothermus profundi</name>
    <dbReference type="NCBI Taxonomy" id="633813"/>
    <lineage>
        <taxon>Bacteria</taxon>
        <taxon>Pseudomonadati</taxon>
        <taxon>Rhodothermota</taxon>
        <taxon>Rhodothermia</taxon>
        <taxon>Rhodothermales</taxon>
        <taxon>Rhodothermaceae</taxon>
        <taxon>Rhodothermus</taxon>
    </lineage>
</organism>
<dbReference type="PROSITE" id="PS51352">
    <property type="entry name" value="THIOREDOXIN_2"/>
    <property type="match status" value="1"/>
</dbReference>
<gene>
    <name evidence="3" type="ORF">SAMN04488087_0170</name>
</gene>
<dbReference type="AlphaFoldDB" id="A0A1M6PG19"/>
<feature type="transmembrane region" description="Helical" evidence="1">
    <location>
        <begin position="6"/>
        <end position="27"/>
    </location>
</feature>
<feature type="domain" description="Thioredoxin" evidence="2">
    <location>
        <begin position="37"/>
        <end position="223"/>
    </location>
</feature>
<dbReference type="GO" id="GO:0016853">
    <property type="term" value="F:isomerase activity"/>
    <property type="evidence" value="ECO:0007669"/>
    <property type="project" value="UniProtKB-KW"/>
</dbReference>
<keyword evidence="1" id="KW-0812">Transmembrane</keyword>
<dbReference type="InterPro" id="IPR036249">
    <property type="entry name" value="Thioredoxin-like_sf"/>
</dbReference>
<keyword evidence="4" id="KW-1185">Reference proteome</keyword>
<evidence type="ECO:0000313" key="3">
    <source>
        <dbReference type="EMBL" id="SHK06896.1"/>
    </source>
</evidence>
<dbReference type="OrthoDB" id="117402at2"/>
<sequence length="229" mass="25617">MTTERLQLLFSGILAGCALIVTTAVLYRLVAPGASSPTTGPPFPEHWQELPALPDTLWQVLQQGGHPVGAVSPRATLVAFFDYGCSGCRQIHPTLEALVRTYPTLQLRYRHYPFVTSYSSGAARIALCAAQQGWFETMHRRLLEAQRLDLESLLYDRPARDRKAMERCLYGWETPIDTLLTRDISLARRVGVTGTPTFFLNGRRVPVGVSADRLRRYVQQALQHTPPTP</sequence>
<dbReference type="Pfam" id="PF13462">
    <property type="entry name" value="Thioredoxin_4"/>
    <property type="match status" value="1"/>
</dbReference>